<dbReference type="EMBL" id="CP082275">
    <property type="protein sequence ID" value="USH03689.1"/>
    <property type="molecule type" value="Genomic_DNA"/>
</dbReference>
<name>A0ABY4WXI5_9GAMM</name>
<evidence type="ECO:0000313" key="3">
    <source>
        <dbReference type="Proteomes" id="UP001056255"/>
    </source>
</evidence>
<reference evidence="2" key="1">
    <citation type="submission" date="2021-08" db="EMBL/GenBank/DDBJ databases">
        <authorList>
            <person name="Sakaguchi M."/>
            <person name="Kikuchi T."/>
            <person name="Urbanczyk H."/>
        </authorList>
    </citation>
    <scope>NUCLEOTIDE SEQUENCE</scope>
    <source>
        <strain evidence="2">020920N</strain>
    </source>
</reference>
<proteinExistence type="predicted"/>
<gene>
    <name evidence="2" type="ORF">K6Q96_06765</name>
</gene>
<dbReference type="RefSeq" id="WP_251878909.1">
    <property type="nucleotide sequence ID" value="NZ_CP082275.1"/>
</dbReference>
<evidence type="ECO:0000313" key="2">
    <source>
        <dbReference type="EMBL" id="USH03689.1"/>
    </source>
</evidence>
<feature type="signal peptide" evidence="1">
    <location>
        <begin position="1"/>
        <end position="20"/>
    </location>
</feature>
<keyword evidence="3" id="KW-1185">Reference proteome</keyword>
<feature type="chain" id="PRO_5046918848" evidence="1">
    <location>
        <begin position="21"/>
        <end position="113"/>
    </location>
</feature>
<evidence type="ECO:0000256" key="1">
    <source>
        <dbReference type="SAM" id="SignalP"/>
    </source>
</evidence>
<accession>A0ABY4WXI5</accession>
<organism evidence="2 3">
    <name type="scientific">Grimontia kaedaensis</name>
    <dbReference type="NCBI Taxonomy" id="2872157"/>
    <lineage>
        <taxon>Bacteria</taxon>
        <taxon>Pseudomonadati</taxon>
        <taxon>Pseudomonadota</taxon>
        <taxon>Gammaproteobacteria</taxon>
        <taxon>Vibrionales</taxon>
        <taxon>Vibrionaceae</taxon>
        <taxon>Grimontia</taxon>
    </lineage>
</organism>
<sequence>MFKKIIAVAMMSVAFSPVYADSFCKGKIETLAVGRGSVLLISGPGGLPSTYLCDLSEKQNNVDPEACRAIYSLLLAAKAQDKSVNITFNPNIKSCSGVASWNWARDFNWAIVP</sequence>
<protein>
    <submittedName>
        <fullName evidence="2">Uncharacterized protein</fullName>
    </submittedName>
</protein>
<dbReference type="Proteomes" id="UP001056255">
    <property type="component" value="Chromosome I"/>
</dbReference>
<keyword evidence="1" id="KW-0732">Signal</keyword>